<dbReference type="RefSeq" id="WP_138128259.1">
    <property type="nucleotide sequence ID" value="NZ_SWLG01000014.1"/>
</dbReference>
<dbReference type="Proteomes" id="UP000308230">
    <property type="component" value="Unassembled WGS sequence"/>
</dbReference>
<organism evidence="1 2">
    <name type="scientific">Exobacillus caeni</name>
    <dbReference type="NCBI Taxonomy" id="2574798"/>
    <lineage>
        <taxon>Bacteria</taxon>
        <taxon>Bacillati</taxon>
        <taxon>Bacillota</taxon>
        <taxon>Bacilli</taxon>
        <taxon>Bacillales</taxon>
        <taxon>Guptibacillaceae</taxon>
        <taxon>Exobacillus</taxon>
    </lineage>
</organism>
<sequence>MGIRRGLIVSISAMSLLLSGCLPNSDKPEEKIVEQPDDKKEKAIISQEIQTTEKYYRSVLDKKGETNSLDPGAVRGLITDGVDNRLDVDELETGLMRIAQETFDPDKYFFKDGQLFDSKEIHTWLKRKSKTNEQGLNPALGMKEDPAQHEKVMEAEKANPRYLSYILEHNYYVKNDENKVALGGVVVGLSLYDIYPFSVYDDQGLKYTGTADVKNAVAKGKKAAEAIIKDIRTDEKVDVPIVVALFIEQPRDSIVPGNFVAKTVVDGGKASIDGWKEIDEKYYAFPSKDAEEAHPSDAEKFDSFKRSIQEFFPNFVGVVGTGLYRDDKLQRMKVEIPVQFYSKSEIISFTQFVTGLVKNKKDTFPQDLPVSVYITSMNKPESIIVKDPHEEEPFVHIYQ</sequence>
<keyword evidence="2" id="KW-1185">Reference proteome</keyword>
<dbReference type="PROSITE" id="PS51257">
    <property type="entry name" value="PROKAR_LIPOPROTEIN"/>
    <property type="match status" value="1"/>
</dbReference>
<evidence type="ECO:0000313" key="1">
    <source>
        <dbReference type="EMBL" id="TLS36029.1"/>
    </source>
</evidence>
<dbReference type="EMBL" id="SWLG01000014">
    <property type="protein sequence ID" value="TLS36029.1"/>
    <property type="molecule type" value="Genomic_DNA"/>
</dbReference>
<dbReference type="AlphaFoldDB" id="A0A5R9F001"/>
<proteinExistence type="predicted"/>
<dbReference type="CDD" id="cd13441">
    <property type="entry name" value="CamS_repeat_1"/>
    <property type="match status" value="1"/>
</dbReference>
<dbReference type="OrthoDB" id="9795361at2"/>
<reference evidence="1 2" key="1">
    <citation type="submission" date="2019-04" db="EMBL/GenBank/DDBJ databases">
        <title>Bacillus caeni sp. nov., a bacterium isolated from mangrove sediment.</title>
        <authorList>
            <person name="Huang H."/>
            <person name="Mo K."/>
            <person name="Hu Y."/>
        </authorList>
    </citation>
    <scope>NUCLEOTIDE SEQUENCE [LARGE SCALE GENOMIC DNA]</scope>
    <source>
        <strain evidence="1 2">HB172195</strain>
    </source>
</reference>
<dbReference type="CDD" id="cd13440">
    <property type="entry name" value="CamS_repeat_2"/>
    <property type="match status" value="1"/>
</dbReference>
<dbReference type="InterPro" id="IPR011426">
    <property type="entry name" value="CamS"/>
</dbReference>
<protein>
    <submittedName>
        <fullName evidence="1">CamS family sex pheromone protein</fullName>
    </submittedName>
</protein>
<evidence type="ECO:0000313" key="2">
    <source>
        <dbReference type="Proteomes" id="UP000308230"/>
    </source>
</evidence>
<name>A0A5R9F001_9BACL</name>
<dbReference type="Pfam" id="PF07537">
    <property type="entry name" value="CamS"/>
    <property type="match status" value="1"/>
</dbReference>
<dbReference type="PIRSF" id="PIRSF012509">
    <property type="entry name" value="CamS"/>
    <property type="match status" value="1"/>
</dbReference>
<dbReference type="Gene3D" id="3.10.570.10">
    <property type="entry name" value="sex pheromone staph- cam373 precursor domain"/>
    <property type="match status" value="1"/>
</dbReference>
<gene>
    <name evidence="1" type="ORF">FCL54_17725</name>
</gene>
<comment type="caution">
    <text evidence="1">The sequence shown here is derived from an EMBL/GenBank/DDBJ whole genome shotgun (WGS) entry which is preliminary data.</text>
</comment>
<accession>A0A5R9F001</accession>